<name>A0A1L0BEH7_9ASCO</name>
<feature type="compositionally biased region" description="Basic and acidic residues" evidence="5">
    <location>
        <begin position="8"/>
        <end position="18"/>
    </location>
</feature>
<dbReference type="InterPro" id="IPR029021">
    <property type="entry name" value="Prot-tyrosine_phosphatase-like"/>
</dbReference>
<dbReference type="InterPro" id="IPR000340">
    <property type="entry name" value="Dual-sp_phosphatase_cat-dom"/>
</dbReference>
<dbReference type="InterPro" id="IPR016130">
    <property type="entry name" value="Tyr_Pase_AS"/>
</dbReference>
<dbReference type="GO" id="GO:0033550">
    <property type="term" value="F:MAP kinase tyrosine phosphatase activity"/>
    <property type="evidence" value="ECO:0007669"/>
    <property type="project" value="TreeGrafter"/>
</dbReference>
<dbReference type="PANTHER" id="PTHR10159">
    <property type="entry name" value="DUAL SPECIFICITY PROTEIN PHOSPHATASE"/>
    <property type="match status" value="1"/>
</dbReference>
<protein>
    <recommendedName>
        <fullName evidence="2">protein-tyrosine-phosphatase</fullName>
        <ecNumber evidence="2">3.1.3.48</ecNumber>
    </recommendedName>
</protein>
<feature type="region of interest" description="Disordered" evidence="5">
    <location>
        <begin position="1"/>
        <end position="20"/>
    </location>
</feature>
<dbReference type="PROSITE" id="PS00383">
    <property type="entry name" value="TYR_PHOSPHATASE_1"/>
    <property type="match status" value="1"/>
</dbReference>
<dbReference type="EC" id="3.1.3.48" evidence="2"/>
<evidence type="ECO:0000313" key="8">
    <source>
        <dbReference type="Proteomes" id="UP000182259"/>
    </source>
</evidence>
<evidence type="ECO:0000256" key="3">
    <source>
        <dbReference type="ARBA" id="ARBA00022801"/>
    </source>
</evidence>
<evidence type="ECO:0000313" key="7">
    <source>
        <dbReference type="EMBL" id="SGZ48671.1"/>
    </source>
</evidence>
<organism evidence="7 8">
    <name type="scientific">Sungouiella intermedia</name>
    <dbReference type="NCBI Taxonomy" id="45354"/>
    <lineage>
        <taxon>Eukaryota</taxon>
        <taxon>Fungi</taxon>
        <taxon>Dikarya</taxon>
        <taxon>Ascomycota</taxon>
        <taxon>Saccharomycotina</taxon>
        <taxon>Pichiomycetes</taxon>
        <taxon>Metschnikowiaceae</taxon>
        <taxon>Sungouiella</taxon>
    </lineage>
</organism>
<proteinExistence type="inferred from homology"/>
<dbReference type="AlphaFoldDB" id="A0A1L0BEH7"/>
<dbReference type="InterPro" id="IPR020422">
    <property type="entry name" value="TYR_PHOSPHATASE_DUAL_dom"/>
</dbReference>
<evidence type="ECO:0000256" key="2">
    <source>
        <dbReference type="ARBA" id="ARBA00013064"/>
    </source>
</evidence>
<keyword evidence="4" id="KW-0904">Protein phosphatase</keyword>
<dbReference type="GO" id="GO:0017017">
    <property type="term" value="F:MAP kinase tyrosine/serine/threonine phosphatase activity"/>
    <property type="evidence" value="ECO:0007669"/>
    <property type="project" value="TreeGrafter"/>
</dbReference>
<comment type="similarity">
    <text evidence="1">Belongs to the protein-tyrosine phosphatase family. Non-receptor class dual specificity subfamily.</text>
</comment>
<dbReference type="PANTHER" id="PTHR10159:SF519">
    <property type="entry name" value="DUAL SPECIFICITY PROTEIN PHOSPHATASE MPK3"/>
    <property type="match status" value="1"/>
</dbReference>
<feature type="domain" description="Tyrosine specific protein phosphatases" evidence="6">
    <location>
        <begin position="309"/>
        <end position="377"/>
    </location>
</feature>
<dbReference type="SUPFAM" id="SSF52799">
    <property type="entry name" value="(Phosphotyrosine protein) phosphatases II"/>
    <property type="match status" value="1"/>
</dbReference>
<dbReference type="Pfam" id="PF00782">
    <property type="entry name" value="DSPc"/>
    <property type="match status" value="1"/>
</dbReference>
<dbReference type="InterPro" id="IPR000387">
    <property type="entry name" value="Tyr_Pase_dom"/>
</dbReference>
<dbReference type="GO" id="GO:0008330">
    <property type="term" value="F:protein tyrosine/threonine phosphatase activity"/>
    <property type="evidence" value="ECO:0007669"/>
    <property type="project" value="TreeGrafter"/>
</dbReference>
<sequence>MPLASVDTRGEMSADPDFKPPSTLYDMLSAFSSPSGSMNYSPKHSRKPLSLLSSRNINMKNLLLNLSPSTNSSTTLPPRRGKPLALAIPLGLLPTVDQLPHHSHNGMSTPLNLTHTTSFEAPVGRFMHLLPTSMSDMSQDQLPDRLDMLVRSLMLQSPFGSSGQSASALKDNLEVNFGLLDLMAPPNPPYGAVHSLGYETGGLGARTANTAPAAHQIRNDTTNGHLIVPEELQEQSNLHAYVNGPANVLNSILFLYLDPLLSEKCVDINNYDLVINVAKECRDLSGEFDVSGGKQYVYIPWSHTLSILEKLPELTSTIAKYDTQGKKILVHCQCGVLRSACVIVAYFMVKFKISVNEAYELLKSGTDNTAETCNLNIANLGNTVQACDRICPNMSLIFELMDFGERLASKTSEN</sequence>
<evidence type="ECO:0000256" key="4">
    <source>
        <dbReference type="ARBA" id="ARBA00022912"/>
    </source>
</evidence>
<dbReference type="SMART" id="SM00195">
    <property type="entry name" value="DSPc"/>
    <property type="match status" value="1"/>
</dbReference>
<evidence type="ECO:0000259" key="6">
    <source>
        <dbReference type="PROSITE" id="PS50056"/>
    </source>
</evidence>
<evidence type="ECO:0000256" key="1">
    <source>
        <dbReference type="ARBA" id="ARBA00008601"/>
    </source>
</evidence>
<dbReference type="GO" id="GO:0005829">
    <property type="term" value="C:cytosol"/>
    <property type="evidence" value="ECO:0007669"/>
    <property type="project" value="TreeGrafter"/>
</dbReference>
<gene>
    <name evidence="7" type="ORF">SAMEA4029009_CIC11G00000002479</name>
</gene>
<evidence type="ECO:0000256" key="5">
    <source>
        <dbReference type="SAM" id="MobiDB-lite"/>
    </source>
</evidence>
<dbReference type="Gene3D" id="3.90.190.10">
    <property type="entry name" value="Protein tyrosine phosphatase superfamily"/>
    <property type="match status" value="1"/>
</dbReference>
<keyword evidence="3" id="KW-0378">Hydrolase</keyword>
<dbReference type="Proteomes" id="UP000182259">
    <property type="component" value="Chromosome I"/>
</dbReference>
<dbReference type="GO" id="GO:0043409">
    <property type="term" value="P:negative regulation of MAPK cascade"/>
    <property type="evidence" value="ECO:0007669"/>
    <property type="project" value="TreeGrafter"/>
</dbReference>
<reference evidence="7 8" key="1">
    <citation type="submission" date="2016-10" db="EMBL/GenBank/DDBJ databases">
        <authorList>
            <person name="de Groot N.N."/>
        </authorList>
    </citation>
    <scope>NUCLEOTIDE SEQUENCE [LARGE SCALE GENOMIC DNA]</scope>
    <source>
        <strain evidence="7 8">PYCC 4715</strain>
    </source>
</reference>
<accession>A0A1L0BEH7</accession>
<dbReference type="PROSITE" id="PS50056">
    <property type="entry name" value="TYR_PHOSPHATASE_2"/>
    <property type="match status" value="1"/>
</dbReference>
<dbReference type="GO" id="GO:0005634">
    <property type="term" value="C:nucleus"/>
    <property type="evidence" value="ECO:0007669"/>
    <property type="project" value="TreeGrafter"/>
</dbReference>
<dbReference type="EMBL" id="LT635764">
    <property type="protein sequence ID" value="SGZ48671.1"/>
    <property type="molecule type" value="Genomic_DNA"/>
</dbReference>